<keyword evidence="2" id="KW-0812">Transmembrane</keyword>
<name>A0A132NN06_GIAIN</name>
<keyword evidence="2" id="KW-1133">Transmembrane helix</keyword>
<evidence type="ECO:0000256" key="1">
    <source>
        <dbReference type="SAM" id="Coils"/>
    </source>
</evidence>
<dbReference type="Proteomes" id="UP000070089">
    <property type="component" value="Unassembled WGS sequence"/>
</dbReference>
<dbReference type="Gene3D" id="2.60.40.10">
    <property type="entry name" value="Immunoglobulins"/>
    <property type="match status" value="1"/>
</dbReference>
<feature type="transmembrane region" description="Helical" evidence="2">
    <location>
        <begin position="259"/>
        <end position="276"/>
    </location>
</feature>
<feature type="coiled-coil region" evidence="1">
    <location>
        <begin position="209"/>
        <end position="243"/>
    </location>
</feature>
<reference evidence="3 4" key="1">
    <citation type="journal article" date="2015" name="Mol. Biochem. Parasitol.">
        <title>Identification of polymorphic genes for use in assemblage B genotyping assays through comparative genomics of multiple assemblage B Giardia duodenalis isolates.</title>
        <authorList>
            <person name="Wielinga C."/>
            <person name="Thompson R.C."/>
            <person name="Monis P."/>
            <person name="Ryan U."/>
        </authorList>
    </citation>
    <scope>NUCLEOTIDE SEQUENCE [LARGE SCALE GENOMIC DNA]</scope>
    <source>
        <strain evidence="3 4">BAH15c1</strain>
    </source>
</reference>
<gene>
    <name evidence="3" type="ORF">QR46_4586</name>
</gene>
<dbReference type="AlphaFoldDB" id="A0A132NN06"/>
<evidence type="ECO:0000313" key="3">
    <source>
        <dbReference type="EMBL" id="KWX11457.1"/>
    </source>
</evidence>
<keyword evidence="1" id="KW-0175">Coiled coil</keyword>
<comment type="caution">
    <text evidence="3">The sequence shown here is derived from an EMBL/GenBank/DDBJ whole genome shotgun (WGS) entry which is preliminary data.</text>
</comment>
<dbReference type="SUPFAM" id="SSF49354">
    <property type="entry name" value="PapD-like"/>
    <property type="match status" value="1"/>
</dbReference>
<proteinExistence type="predicted"/>
<sequence length="279" mass="31761">MLIHNQLIARFFLKTSMNTLFSLSPMTMPFYRAYKAKQGSFFVVSSTFDLPILVKISSTASQDYIVYPSIFVLAPRTAQEICVSLTLKEELKPHEDHRYSVDAFPLEQGAYASLSTDPSLQPTALRVYWNTHYSDACRKGRLFTQKFTVPFVDGAPPTTVQKLARNVPAEILDSKDLDTELGNISHKKARYIAEKASLLHAIQLQQGKIDLLKNTISRDEAEILRFNKEIDGIQKRLKELSNHDAFSKYIIGTRLELRVVHYILAIFTGLICGRLLRKF</sequence>
<accession>A0A132NN06</accession>
<protein>
    <recommendedName>
        <fullName evidence="5">MSP domain-containing protein</fullName>
    </recommendedName>
</protein>
<dbReference type="VEuPathDB" id="GiardiaDB:QR46_4586"/>
<dbReference type="InterPro" id="IPR008962">
    <property type="entry name" value="PapD-like_sf"/>
</dbReference>
<dbReference type="InterPro" id="IPR013783">
    <property type="entry name" value="Ig-like_fold"/>
</dbReference>
<keyword evidence="2" id="KW-0472">Membrane</keyword>
<organism evidence="3 4">
    <name type="scientific">Giardia duodenalis assemblage B</name>
    <dbReference type="NCBI Taxonomy" id="1394984"/>
    <lineage>
        <taxon>Eukaryota</taxon>
        <taxon>Metamonada</taxon>
        <taxon>Diplomonadida</taxon>
        <taxon>Hexamitidae</taxon>
        <taxon>Giardiinae</taxon>
        <taxon>Giardia</taxon>
    </lineage>
</organism>
<evidence type="ECO:0000313" key="4">
    <source>
        <dbReference type="Proteomes" id="UP000070089"/>
    </source>
</evidence>
<dbReference type="OrthoDB" id="10248974at2759"/>
<evidence type="ECO:0008006" key="5">
    <source>
        <dbReference type="Google" id="ProtNLM"/>
    </source>
</evidence>
<evidence type="ECO:0000256" key="2">
    <source>
        <dbReference type="SAM" id="Phobius"/>
    </source>
</evidence>
<dbReference type="EMBL" id="JXTI01000186">
    <property type="protein sequence ID" value="KWX11457.1"/>
    <property type="molecule type" value="Genomic_DNA"/>
</dbReference>